<organism evidence="2 3">
    <name type="scientific">Fistulina hepatica ATCC 64428</name>
    <dbReference type="NCBI Taxonomy" id="1128425"/>
    <lineage>
        <taxon>Eukaryota</taxon>
        <taxon>Fungi</taxon>
        <taxon>Dikarya</taxon>
        <taxon>Basidiomycota</taxon>
        <taxon>Agaricomycotina</taxon>
        <taxon>Agaricomycetes</taxon>
        <taxon>Agaricomycetidae</taxon>
        <taxon>Agaricales</taxon>
        <taxon>Fistulinaceae</taxon>
        <taxon>Fistulina</taxon>
    </lineage>
</organism>
<dbReference type="EMBL" id="KN882092">
    <property type="protein sequence ID" value="KIY44329.1"/>
    <property type="molecule type" value="Genomic_DNA"/>
</dbReference>
<dbReference type="Gene3D" id="2.170.270.10">
    <property type="entry name" value="SET domain"/>
    <property type="match status" value="2"/>
</dbReference>
<dbReference type="GO" id="GO:0005634">
    <property type="term" value="C:nucleus"/>
    <property type="evidence" value="ECO:0007669"/>
    <property type="project" value="TreeGrafter"/>
</dbReference>
<dbReference type="CDD" id="cd20071">
    <property type="entry name" value="SET_SMYD"/>
    <property type="match status" value="1"/>
</dbReference>
<evidence type="ECO:0000259" key="1">
    <source>
        <dbReference type="PROSITE" id="PS50280"/>
    </source>
</evidence>
<dbReference type="Pfam" id="PF00856">
    <property type="entry name" value="SET"/>
    <property type="match status" value="1"/>
</dbReference>
<evidence type="ECO:0000313" key="3">
    <source>
        <dbReference type="Proteomes" id="UP000054144"/>
    </source>
</evidence>
<evidence type="ECO:0000313" key="2">
    <source>
        <dbReference type="EMBL" id="KIY44329.1"/>
    </source>
</evidence>
<dbReference type="SUPFAM" id="SSF82199">
    <property type="entry name" value="SET domain"/>
    <property type="match status" value="1"/>
</dbReference>
<dbReference type="OrthoDB" id="1028014at2759"/>
<gene>
    <name evidence="2" type="ORF">FISHEDRAFT_51537</name>
</gene>
<dbReference type="SMART" id="SM00317">
    <property type="entry name" value="SET"/>
    <property type="match status" value="1"/>
</dbReference>
<feature type="domain" description="SET" evidence="1">
    <location>
        <begin position="14"/>
        <end position="328"/>
    </location>
</feature>
<dbReference type="InterPro" id="IPR001214">
    <property type="entry name" value="SET_dom"/>
</dbReference>
<dbReference type="InterPro" id="IPR050869">
    <property type="entry name" value="H3K4_H4K5_MeTrfase"/>
</dbReference>
<sequence>MVTLNPQALYPHDPRFVLRTTSYGGRGLFTNENVSQNTLILRCDSPYASAIFLDFRKEVCTQCFAYTFEFNRNSWSIKHKSAGVFRFCSETCKNSWVKCHDLDLMDRVHSAIARALKQTTKSSKSVQHWPSLPALVTRESIDAAWDMAASKISVDQAPVDMEMEIVYYVLSALIRHHAESVCSSVPLPADRAIPSLTGTCHETWESMLQLQDNELSHLRVRPDIFAVHTHVFVFLRSALQDIPELNVYFRTPNLVRVLLARDHGNSFGLFDTATQGYNEMFGWAMYPMGSYFNHDCNPNVRKARNGRAMEFYTTRDVPAGSELCISYIDTTEKVHERREQLALYWDFVCNCKRCVKDISSP</sequence>
<protein>
    <submittedName>
        <fullName evidence="2">SET domain-containing protein</fullName>
    </submittedName>
</protein>
<dbReference type="AlphaFoldDB" id="A0A0D7A1U5"/>
<keyword evidence="3" id="KW-1185">Reference proteome</keyword>
<dbReference type="InterPro" id="IPR046341">
    <property type="entry name" value="SET_dom_sf"/>
</dbReference>
<dbReference type="PANTHER" id="PTHR12197">
    <property type="entry name" value="HISTONE-LYSINE N-METHYLTRANSFERASE SMYD"/>
    <property type="match status" value="1"/>
</dbReference>
<dbReference type="Proteomes" id="UP000054144">
    <property type="component" value="Unassembled WGS sequence"/>
</dbReference>
<dbReference type="Gene3D" id="6.10.140.2220">
    <property type="match status" value="1"/>
</dbReference>
<dbReference type="PROSITE" id="PS50280">
    <property type="entry name" value="SET"/>
    <property type="match status" value="1"/>
</dbReference>
<dbReference type="PANTHER" id="PTHR12197:SF294">
    <property type="entry name" value="POTENTIAL PROTEIN LYSINE METHYLTRANSFERASE SET6"/>
    <property type="match status" value="1"/>
</dbReference>
<name>A0A0D7A1U5_9AGAR</name>
<reference evidence="2 3" key="1">
    <citation type="journal article" date="2015" name="Fungal Genet. Biol.">
        <title>Evolution of novel wood decay mechanisms in Agaricales revealed by the genome sequences of Fistulina hepatica and Cylindrobasidium torrendii.</title>
        <authorList>
            <person name="Floudas D."/>
            <person name="Held B.W."/>
            <person name="Riley R."/>
            <person name="Nagy L.G."/>
            <person name="Koehler G."/>
            <person name="Ransdell A.S."/>
            <person name="Younus H."/>
            <person name="Chow J."/>
            <person name="Chiniquy J."/>
            <person name="Lipzen A."/>
            <person name="Tritt A."/>
            <person name="Sun H."/>
            <person name="Haridas S."/>
            <person name="LaButti K."/>
            <person name="Ohm R.A."/>
            <person name="Kues U."/>
            <person name="Blanchette R.A."/>
            <person name="Grigoriev I.V."/>
            <person name="Minto R.E."/>
            <person name="Hibbett D.S."/>
        </authorList>
    </citation>
    <scope>NUCLEOTIDE SEQUENCE [LARGE SCALE GENOMIC DNA]</scope>
    <source>
        <strain evidence="2 3">ATCC 64428</strain>
    </source>
</reference>
<accession>A0A0D7A1U5</accession>
<proteinExistence type="predicted"/>